<name>A0A2W7NI32_9RHOB</name>
<evidence type="ECO:0000313" key="8">
    <source>
        <dbReference type="Proteomes" id="UP000248916"/>
    </source>
</evidence>
<comment type="caution">
    <text evidence="7">The sequence shown here is derived from an EMBL/GenBank/DDBJ whole genome shotgun (WGS) entry which is preliminary data.</text>
</comment>
<evidence type="ECO:0000256" key="5">
    <source>
        <dbReference type="SAM" id="MobiDB-lite"/>
    </source>
</evidence>
<sequence length="90" mass="9809">MAGGWARDGAVNEQIEASVADELARLRSRQVPTGAASRTHCAECEEPIPEPRRAARPGVQLCIECQSERDARQRPAAGINRRASKDSQLK</sequence>
<dbReference type="GO" id="GO:0008270">
    <property type="term" value="F:zinc ion binding"/>
    <property type="evidence" value="ECO:0007669"/>
    <property type="project" value="UniProtKB-KW"/>
</dbReference>
<dbReference type="RefSeq" id="WP_111537314.1">
    <property type="nucleotide sequence ID" value="NZ_QKZL01000007.1"/>
</dbReference>
<protein>
    <submittedName>
        <fullName evidence="7">TraR/DksA family transcriptional regulator</fullName>
    </submittedName>
</protein>
<organism evidence="7 8">
    <name type="scientific">Palleronia aestuarii</name>
    <dbReference type="NCBI Taxonomy" id="568105"/>
    <lineage>
        <taxon>Bacteria</taxon>
        <taxon>Pseudomonadati</taxon>
        <taxon>Pseudomonadota</taxon>
        <taxon>Alphaproteobacteria</taxon>
        <taxon>Rhodobacterales</taxon>
        <taxon>Roseobacteraceae</taxon>
        <taxon>Palleronia</taxon>
    </lineage>
</organism>
<feature type="region of interest" description="Disordered" evidence="5">
    <location>
        <begin position="30"/>
        <end position="90"/>
    </location>
</feature>
<evidence type="ECO:0000259" key="6">
    <source>
        <dbReference type="Pfam" id="PF01258"/>
    </source>
</evidence>
<dbReference type="OrthoDB" id="962301at2"/>
<keyword evidence="3" id="KW-0862">Zinc</keyword>
<proteinExistence type="predicted"/>
<evidence type="ECO:0000256" key="2">
    <source>
        <dbReference type="ARBA" id="ARBA00022771"/>
    </source>
</evidence>
<accession>A0A2W7NI32</accession>
<evidence type="ECO:0000313" key="7">
    <source>
        <dbReference type="EMBL" id="PZX16324.1"/>
    </source>
</evidence>
<dbReference type="Gene3D" id="1.20.120.910">
    <property type="entry name" value="DksA, coiled-coil domain"/>
    <property type="match status" value="1"/>
</dbReference>
<dbReference type="GO" id="GO:1900378">
    <property type="term" value="P:positive regulation of secondary metabolite biosynthetic process"/>
    <property type="evidence" value="ECO:0007669"/>
    <property type="project" value="TreeGrafter"/>
</dbReference>
<evidence type="ECO:0000256" key="3">
    <source>
        <dbReference type="ARBA" id="ARBA00022833"/>
    </source>
</evidence>
<dbReference type="SUPFAM" id="SSF57716">
    <property type="entry name" value="Glucocorticoid receptor-like (DNA-binding domain)"/>
    <property type="match status" value="1"/>
</dbReference>
<dbReference type="PANTHER" id="PTHR38777">
    <property type="entry name" value="FELS-2 PROPHAGE PROTEIN"/>
    <property type="match status" value="1"/>
</dbReference>
<dbReference type="InterPro" id="IPR000962">
    <property type="entry name" value="Znf_DskA_TraR"/>
</dbReference>
<evidence type="ECO:0000256" key="4">
    <source>
        <dbReference type="PROSITE-ProRule" id="PRU00510"/>
    </source>
</evidence>
<dbReference type="Pfam" id="PF01258">
    <property type="entry name" value="zf-dskA_traR"/>
    <property type="match status" value="1"/>
</dbReference>
<dbReference type="AlphaFoldDB" id="A0A2W7NI32"/>
<dbReference type="EMBL" id="QKZL01000007">
    <property type="protein sequence ID" value="PZX16324.1"/>
    <property type="molecule type" value="Genomic_DNA"/>
</dbReference>
<evidence type="ECO:0000256" key="1">
    <source>
        <dbReference type="ARBA" id="ARBA00022723"/>
    </source>
</evidence>
<dbReference type="Proteomes" id="UP000248916">
    <property type="component" value="Unassembled WGS sequence"/>
</dbReference>
<dbReference type="NCBIfam" id="NF008243">
    <property type="entry name" value="PRK11019.1"/>
    <property type="match status" value="1"/>
</dbReference>
<gene>
    <name evidence="7" type="ORF">LX81_02176</name>
</gene>
<dbReference type="PANTHER" id="PTHR38777:SF1">
    <property type="entry name" value="DNAK SUPPRESSOR PROTEIN"/>
    <property type="match status" value="1"/>
</dbReference>
<dbReference type="PROSITE" id="PS51128">
    <property type="entry name" value="ZF_DKSA_2"/>
    <property type="match status" value="1"/>
</dbReference>
<reference evidence="7 8" key="1">
    <citation type="submission" date="2018-06" db="EMBL/GenBank/DDBJ databases">
        <title>Genomic Encyclopedia of Archaeal and Bacterial Type Strains, Phase II (KMG-II): from individual species to whole genera.</title>
        <authorList>
            <person name="Goeker M."/>
        </authorList>
    </citation>
    <scope>NUCLEOTIDE SEQUENCE [LARGE SCALE GENOMIC DNA]</scope>
    <source>
        <strain evidence="7 8">DSM 22009</strain>
    </source>
</reference>
<keyword evidence="1" id="KW-0479">Metal-binding</keyword>
<feature type="domain" description="Zinc finger DksA/TraR C4-type" evidence="6">
    <location>
        <begin position="39"/>
        <end position="69"/>
    </location>
</feature>
<feature type="zinc finger region" description="dksA C4-type" evidence="4">
    <location>
        <begin position="41"/>
        <end position="65"/>
    </location>
</feature>
<keyword evidence="8" id="KW-1185">Reference proteome</keyword>
<keyword evidence="2" id="KW-0863">Zinc-finger</keyword>